<keyword evidence="1" id="KW-1133">Transmembrane helix</keyword>
<feature type="transmembrane region" description="Helical" evidence="1">
    <location>
        <begin position="137"/>
        <end position="152"/>
    </location>
</feature>
<accession>A0ABS6F0K4</accession>
<sequence>MSLKGFMTSVILGLLLAIVSIWNFRIALYVLGIFYIIKGALQLINKEYYKKFQCIINVDRYKAYEKKNDEFKKYIKSDPISDLIMAFLFIYVGYKANIAAGSIKYPLMIFLFISIDYLIETNAMVKSEKWEDYKKKSIFTSIIMIFIVFFLLK</sequence>
<dbReference type="EMBL" id="JAHLQL010000002">
    <property type="protein sequence ID" value="MBU5592036.1"/>
    <property type="molecule type" value="Genomic_DNA"/>
</dbReference>
<evidence type="ECO:0000256" key="1">
    <source>
        <dbReference type="SAM" id="Phobius"/>
    </source>
</evidence>
<organism evidence="2 3">
    <name type="scientific">Clostridium simiarum</name>
    <dbReference type="NCBI Taxonomy" id="2841506"/>
    <lineage>
        <taxon>Bacteria</taxon>
        <taxon>Bacillati</taxon>
        <taxon>Bacillota</taxon>
        <taxon>Clostridia</taxon>
        <taxon>Eubacteriales</taxon>
        <taxon>Clostridiaceae</taxon>
        <taxon>Clostridium</taxon>
    </lineage>
</organism>
<dbReference type="Proteomes" id="UP000736583">
    <property type="component" value="Unassembled WGS sequence"/>
</dbReference>
<comment type="caution">
    <text evidence="2">The sequence shown here is derived from an EMBL/GenBank/DDBJ whole genome shotgun (WGS) entry which is preliminary data.</text>
</comment>
<keyword evidence="3" id="KW-1185">Reference proteome</keyword>
<keyword evidence="1" id="KW-0472">Membrane</keyword>
<feature type="transmembrane region" description="Helical" evidence="1">
    <location>
        <begin position="6"/>
        <end position="37"/>
    </location>
</feature>
<evidence type="ECO:0000313" key="3">
    <source>
        <dbReference type="Proteomes" id="UP000736583"/>
    </source>
</evidence>
<gene>
    <name evidence="2" type="ORF">KQI89_09665</name>
</gene>
<protein>
    <submittedName>
        <fullName evidence="2">Uncharacterized protein</fullName>
    </submittedName>
</protein>
<reference evidence="2 3" key="1">
    <citation type="submission" date="2021-06" db="EMBL/GenBank/DDBJ databases">
        <authorList>
            <person name="Sun Q."/>
            <person name="Li D."/>
        </authorList>
    </citation>
    <scope>NUCLEOTIDE SEQUENCE [LARGE SCALE GENOMIC DNA]</scope>
    <source>
        <strain evidence="2 3">MSJ-4</strain>
    </source>
</reference>
<keyword evidence="1" id="KW-0812">Transmembrane</keyword>
<proteinExistence type="predicted"/>
<evidence type="ECO:0000313" key="2">
    <source>
        <dbReference type="EMBL" id="MBU5592036.1"/>
    </source>
</evidence>
<name>A0ABS6F0K4_9CLOT</name>
<dbReference type="RefSeq" id="WP_032120645.1">
    <property type="nucleotide sequence ID" value="NZ_JAHLQL010000002.1"/>
</dbReference>
<feature type="transmembrane region" description="Helical" evidence="1">
    <location>
        <begin position="105"/>
        <end position="125"/>
    </location>
</feature>